<evidence type="ECO:0000313" key="4">
    <source>
        <dbReference type="WBParaSite" id="jg12782"/>
    </source>
</evidence>
<feature type="compositionally biased region" description="Basic and acidic residues" evidence="1">
    <location>
        <begin position="126"/>
        <end position="168"/>
    </location>
</feature>
<protein>
    <submittedName>
        <fullName evidence="4">Uncharacterized protein</fullName>
    </submittedName>
</protein>
<keyword evidence="2" id="KW-1133">Transmembrane helix</keyword>
<keyword evidence="3" id="KW-1185">Reference proteome</keyword>
<keyword evidence="2" id="KW-0472">Membrane</keyword>
<feature type="transmembrane region" description="Helical" evidence="2">
    <location>
        <begin position="6"/>
        <end position="25"/>
    </location>
</feature>
<feature type="region of interest" description="Disordered" evidence="1">
    <location>
        <begin position="80"/>
        <end position="178"/>
    </location>
</feature>
<evidence type="ECO:0000256" key="1">
    <source>
        <dbReference type="SAM" id="MobiDB-lite"/>
    </source>
</evidence>
<feature type="compositionally biased region" description="Polar residues" evidence="1">
    <location>
        <begin position="169"/>
        <end position="178"/>
    </location>
</feature>
<evidence type="ECO:0000313" key="3">
    <source>
        <dbReference type="Proteomes" id="UP000887574"/>
    </source>
</evidence>
<sequence length="178" mass="20198">MQPLKLHSAALLCYALIFSYLLLLCKKKTKKAVNGRNQSTLHTISPDFTGKEDAVNQPKRLAPNPKEEMIIKGMLIRGKNDYPTMDDVESDWEDSMTTKKKKQHQLAKEKQPESQLMQKEVQPITDGDKQKTEGGKHLAKEKEPITPEIKKEVQPQTDGEKQKTDAEKQTATSSPKRE</sequence>
<dbReference type="Proteomes" id="UP000887574">
    <property type="component" value="Unplaced"/>
</dbReference>
<accession>A0A915CUH9</accession>
<dbReference type="WBParaSite" id="jg12782">
    <property type="protein sequence ID" value="jg12782"/>
    <property type="gene ID" value="jg12782"/>
</dbReference>
<reference evidence="4" key="1">
    <citation type="submission" date="2022-11" db="UniProtKB">
        <authorList>
            <consortium name="WormBaseParasite"/>
        </authorList>
    </citation>
    <scope>IDENTIFICATION</scope>
</reference>
<feature type="compositionally biased region" description="Acidic residues" evidence="1">
    <location>
        <begin position="84"/>
        <end position="94"/>
    </location>
</feature>
<proteinExistence type="predicted"/>
<name>A0A915CUH9_9BILA</name>
<keyword evidence="2" id="KW-0812">Transmembrane</keyword>
<dbReference type="AlphaFoldDB" id="A0A915CUH9"/>
<organism evidence="3 4">
    <name type="scientific">Ditylenchus dipsaci</name>
    <dbReference type="NCBI Taxonomy" id="166011"/>
    <lineage>
        <taxon>Eukaryota</taxon>
        <taxon>Metazoa</taxon>
        <taxon>Ecdysozoa</taxon>
        <taxon>Nematoda</taxon>
        <taxon>Chromadorea</taxon>
        <taxon>Rhabditida</taxon>
        <taxon>Tylenchina</taxon>
        <taxon>Tylenchomorpha</taxon>
        <taxon>Sphaerularioidea</taxon>
        <taxon>Anguinidae</taxon>
        <taxon>Anguininae</taxon>
        <taxon>Ditylenchus</taxon>
    </lineage>
</organism>
<evidence type="ECO:0000256" key="2">
    <source>
        <dbReference type="SAM" id="Phobius"/>
    </source>
</evidence>